<evidence type="ECO:0008006" key="4">
    <source>
        <dbReference type="Google" id="ProtNLM"/>
    </source>
</evidence>
<keyword evidence="3" id="KW-1185">Reference proteome</keyword>
<evidence type="ECO:0000313" key="3">
    <source>
        <dbReference type="Proteomes" id="UP001198565"/>
    </source>
</evidence>
<keyword evidence="1" id="KW-0472">Membrane</keyword>
<keyword evidence="1" id="KW-0812">Transmembrane</keyword>
<feature type="transmembrane region" description="Helical" evidence="1">
    <location>
        <begin position="81"/>
        <end position="100"/>
    </location>
</feature>
<organism evidence="2 3">
    <name type="scientific">Streptantibioticus parmotrematis</name>
    <dbReference type="NCBI Taxonomy" id="2873249"/>
    <lineage>
        <taxon>Bacteria</taxon>
        <taxon>Bacillati</taxon>
        <taxon>Actinomycetota</taxon>
        <taxon>Actinomycetes</taxon>
        <taxon>Kitasatosporales</taxon>
        <taxon>Streptomycetaceae</taxon>
        <taxon>Streptantibioticus</taxon>
    </lineage>
</organism>
<dbReference type="RefSeq" id="WP_222973843.1">
    <property type="nucleotide sequence ID" value="NZ_JAINVZ010000002.1"/>
</dbReference>
<reference evidence="2 3" key="1">
    <citation type="submission" date="2021-08" db="EMBL/GenBank/DDBJ databases">
        <title>Streptomyces sp. PTM05 isolated from lichen.</title>
        <authorList>
            <person name="Somphong A."/>
            <person name="Phongsopitanun W."/>
            <person name="Tanasupawat S."/>
        </authorList>
    </citation>
    <scope>NUCLEOTIDE SEQUENCE [LARGE SCALE GENOMIC DNA]</scope>
    <source>
        <strain evidence="2 3">Ptm05</strain>
    </source>
</reference>
<protein>
    <recommendedName>
        <fullName evidence="4">Integral membrane protein</fullName>
    </recommendedName>
</protein>
<dbReference type="EMBL" id="JAINVZ010000002">
    <property type="protein sequence ID" value="MBY8883980.1"/>
    <property type="molecule type" value="Genomic_DNA"/>
</dbReference>
<proteinExistence type="predicted"/>
<accession>A0ABS7QNI6</accession>
<evidence type="ECO:0000256" key="1">
    <source>
        <dbReference type="SAM" id="Phobius"/>
    </source>
</evidence>
<sequence length="147" mass="14830">MRRPIAAVTAVALVVDACAVAFVNVILGLAVKRQNMSLAGLKPKAMSSGAFGAAVLFGLFLLVCAAFAARAAITDRGPGRVGRIVLVVCAVVHGVLGAFLVGMMGWLAFAAMMVVLALVVATLMSYAPPRPVPADGPPDGSPSPTTG</sequence>
<comment type="caution">
    <text evidence="2">The sequence shown here is derived from an EMBL/GenBank/DDBJ whole genome shotgun (WGS) entry which is preliminary data.</text>
</comment>
<evidence type="ECO:0000313" key="2">
    <source>
        <dbReference type="EMBL" id="MBY8883980.1"/>
    </source>
</evidence>
<name>A0ABS7QNI6_9ACTN</name>
<dbReference type="Proteomes" id="UP001198565">
    <property type="component" value="Unassembled WGS sequence"/>
</dbReference>
<keyword evidence="1" id="KW-1133">Transmembrane helix</keyword>
<feature type="transmembrane region" description="Helical" evidence="1">
    <location>
        <begin position="45"/>
        <end position="69"/>
    </location>
</feature>
<feature type="transmembrane region" description="Helical" evidence="1">
    <location>
        <begin position="106"/>
        <end position="127"/>
    </location>
</feature>
<gene>
    <name evidence="2" type="ORF">K7472_03870</name>
</gene>